<dbReference type="OrthoDB" id="2162449at2759"/>
<feature type="compositionally biased region" description="Basic residues" evidence="1">
    <location>
        <begin position="153"/>
        <end position="162"/>
    </location>
</feature>
<dbReference type="InterPro" id="IPR036850">
    <property type="entry name" value="NDK-like_dom_sf"/>
</dbReference>
<dbReference type="AlphaFoldDB" id="A0A9Q0IKE5"/>
<evidence type="ECO:0000256" key="1">
    <source>
        <dbReference type="SAM" id="MobiDB-lite"/>
    </source>
</evidence>
<dbReference type="SUPFAM" id="SSF54919">
    <property type="entry name" value="Nucleoside diphosphate kinase, NDK"/>
    <property type="match status" value="1"/>
</dbReference>
<dbReference type="EMBL" id="JANIIK010000047">
    <property type="protein sequence ID" value="KAJ3600251.1"/>
    <property type="molecule type" value="Genomic_DNA"/>
</dbReference>
<feature type="region of interest" description="Disordered" evidence="1">
    <location>
        <begin position="560"/>
        <end position="630"/>
    </location>
</feature>
<keyword evidence="3" id="KW-1185">Reference proteome</keyword>
<feature type="compositionally biased region" description="Polar residues" evidence="1">
    <location>
        <begin position="214"/>
        <end position="223"/>
    </location>
</feature>
<proteinExistence type="predicted"/>
<name>A0A9Q0IKE5_9TELE</name>
<accession>A0A9Q0IKE5</accession>
<evidence type="ECO:0000313" key="2">
    <source>
        <dbReference type="EMBL" id="KAJ3600251.1"/>
    </source>
</evidence>
<evidence type="ECO:0000313" key="3">
    <source>
        <dbReference type="Proteomes" id="UP001148018"/>
    </source>
</evidence>
<comment type="caution">
    <text evidence="2">The sequence shown here is derived from an EMBL/GenBank/DDBJ whole genome shotgun (WGS) entry which is preliminary data.</text>
</comment>
<reference evidence="2" key="1">
    <citation type="submission" date="2022-07" db="EMBL/GenBank/DDBJ databases">
        <title>Chromosome-level genome of Muraenolepis orangiensis.</title>
        <authorList>
            <person name="Kim J."/>
        </authorList>
    </citation>
    <scope>NUCLEOTIDE SEQUENCE</scope>
    <source>
        <strain evidence="2">KU_S4_2022</strain>
        <tissue evidence="2">Muscle</tissue>
    </source>
</reference>
<dbReference type="Proteomes" id="UP001148018">
    <property type="component" value="Unassembled WGS sequence"/>
</dbReference>
<feature type="compositionally biased region" description="Polar residues" evidence="1">
    <location>
        <begin position="234"/>
        <end position="244"/>
    </location>
</feature>
<organism evidence="2 3">
    <name type="scientific">Muraenolepis orangiensis</name>
    <name type="common">Patagonian moray cod</name>
    <dbReference type="NCBI Taxonomy" id="630683"/>
    <lineage>
        <taxon>Eukaryota</taxon>
        <taxon>Metazoa</taxon>
        <taxon>Chordata</taxon>
        <taxon>Craniata</taxon>
        <taxon>Vertebrata</taxon>
        <taxon>Euteleostomi</taxon>
        <taxon>Actinopterygii</taxon>
        <taxon>Neopterygii</taxon>
        <taxon>Teleostei</taxon>
        <taxon>Neoteleostei</taxon>
        <taxon>Acanthomorphata</taxon>
        <taxon>Zeiogadaria</taxon>
        <taxon>Gadariae</taxon>
        <taxon>Gadiformes</taxon>
        <taxon>Muraenolepidoidei</taxon>
        <taxon>Muraenolepididae</taxon>
        <taxon>Muraenolepis</taxon>
    </lineage>
</organism>
<feature type="compositionally biased region" description="Basic and acidic residues" evidence="1">
    <location>
        <begin position="110"/>
        <end position="121"/>
    </location>
</feature>
<feature type="region of interest" description="Disordered" evidence="1">
    <location>
        <begin position="202"/>
        <end position="256"/>
    </location>
</feature>
<gene>
    <name evidence="2" type="ORF">NHX12_031237</name>
</gene>
<feature type="compositionally biased region" description="Basic and acidic residues" evidence="1">
    <location>
        <begin position="60"/>
        <end position="83"/>
    </location>
</feature>
<feature type="region of interest" description="Disordered" evidence="1">
    <location>
        <begin position="50"/>
        <end position="187"/>
    </location>
</feature>
<protein>
    <submittedName>
        <fullName evidence="2">Uncharacterized protein</fullName>
    </submittedName>
</protein>
<sequence>MAANLSSNWRDFLGNLQSQIPSIDSDSSSSESEDDLLDGLNLDEVIRTLRRNGPPSGERTLQHHEVPTCGAGDDRRPGDDLMRRLVSFSEEQQSRRLTSEPEPVQSAAFSRERDADGETERIPTVCIDLRCHADPAGTTPGTRRRLSVESKAAAKHSPRRRQGAPPETGGGQGGRRDGPRARSGGESGMSALLRKLRELNNKGGDRALEDPSLELNNITQGRTETPPAPADPTWRQSRQRQGSLVSHAEEEEEQAPRIDCDKADLLLLVSPAVPPALWGLVLCVCVQRSFTLSGLQHLRLPTEQAVQAFGLTSRQVLSFCKSPTSTPCGKKPSLSLGCLVLLLKGEKATHHRTSLPAALMREFRAQDLLGVEEDSSCFHACSYTDDRRNYLGRCIRGEPTVLLPGVKHGPEDGQVVVLSLCGHDLHRGLALLHTVLTGAPGDGGGGFQLLDLTWLPALTRRQAQELSPYEVGERLWSGSLSTLTSSPALVFALRRPDAFAALRRFLPRDDLNRDPGPLDVLMSQTPELAFRQAHLFFSRGEPFPADIKPGYGTDPLKVSEERLPGYGTDPLKVSEERLPGYGTDPLKVSEERLPGYGTDPLKVSEERLPGYGTDPLKVSEERLPPSGNKAEMKFDYF</sequence>